<dbReference type="GO" id="GO:0003995">
    <property type="term" value="F:acyl-CoA dehydrogenase activity"/>
    <property type="evidence" value="ECO:0007669"/>
    <property type="project" value="TreeGrafter"/>
</dbReference>
<comment type="caution">
    <text evidence="3">The sequence shown here is derived from an EMBL/GenBank/DDBJ whole genome shotgun (WGS) entry which is preliminary data.</text>
</comment>
<name>A0A1R0FAG5_9HYPH</name>
<dbReference type="AlphaFoldDB" id="A0A1R0FAG5"/>
<gene>
    <name evidence="3" type="ORF">PEB0149_014070</name>
</gene>
<dbReference type="Gene3D" id="2.40.110.10">
    <property type="entry name" value="Butyryl-CoA Dehydrogenase, subunit A, domain 2"/>
    <property type="match status" value="1"/>
</dbReference>
<dbReference type="Gene3D" id="1.10.540.10">
    <property type="entry name" value="Acyl-CoA dehydrogenase/oxidase, N-terminal domain"/>
    <property type="match status" value="1"/>
</dbReference>
<protein>
    <submittedName>
        <fullName evidence="3">Acyl-CoA dehydrogenase</fullName>
    </submittedName>
</protein>
<dbReference type="Pfam" id="PF02771">
    <property type="entry name" value="Acyl-CoA_dh_N"/>
    <property type="match status" value="1"/>
</dbReference>
<dbReference type="SUPFAM" id="SSF56645">
    <property type="entry name" value="Acyl-CoA dehydrogenase NM domain-like"/>
    <property type="match status" value="1"/>
</dbReference>
<dbReference type="Proteomes" id="UP000187344">
    <property type="component" value="Unassembled WGS sequence"/>
</dbReference>
<evidence type="ECO:0000256" key="1">
    <source>
        <dbReference type="SAM" id="Coils"/>
    </source>
</evidence>
<feature type="coiled-coil region" evidence="1">
    <location>
        <begin position="248"/>
        <end position="275"/>
    </location>
</feature>
<dbReference type="PANTHER" id="PTHR43884:SF12">
    <property type="entry name" value="ISOVALERYL-COA DEHYDROGENASE, MITOCHONDRIAL-RELATED"/>
    <property type="match status" value="1"/>
</dbReference>
<evidence type="ECO:0000313" key="3">
    <source>
        <dbReference type="EMBL" id="OLY43965.1"/>
    </source>
</evidence>
<keyword evidence="4" id="KW-1185">Reference proteome</keyword>
<sequence>MLSPCLKGFNKLYPWAEAHAEEWDTTFQSSKIILERLAKEKLTGVGVPEKFGGDGKTIAHAILTISDIAYSSFTAAFVLWAHRAYIECVLQSPNETLKSRQLPLLTSGKMAGSAGLSNLMKHLCGLEKMENFASLDNGIYHLTGKMPWITNIDCQGFFAACAAELDNGRAVVFSLENSDKGVTVQSLDLLALRSSGTKAITMDKVALTADRILHDNIAEWLKTLRPAFIALQCGLFSGLAARFIDEAKKHFNARRASLKGDIDETEKELSNLRDALFKGVNNHHFVDAPEDLFRLRISLTDWLWKAVLLELETRGGGAYLIETAEGFPRRLREASFVPIITPSVTQLKKALA</sequence>
<dbReference type="EMBL" id="LXYT01000001">
    <property type="protein sequence ID" value="OLY43965.1"/>
    <property type="molecule type" value="Genomic_DNA"/>
</dbReference>
<dbReference type="GeneID" id="92991427"/>
<accession>A0A1R0FAG5</accession>
<evidence type="ECO:0000259" key="2">
    <source>
        <dbReference type="Pfam" id="PF02771"/>
    </source>
</evidence>
<dbReference type="OrthoDB" id="2564795at2"/>
<keyword evidence="1" id="KW-0175">Coiled coil</keyword>
<proteinExistence type="predicted"/>
<evidence type="ECO:0000313" key="4">
    <source>
        <dbReference type="Proteomes" id="UP000187344"/>
    </source>
</evidence>
<dbReference type="RefSeq" id="WP_075869148.1">
    <property type="nucleotide sequence ID" value="NZ_CALYQA010000009.1"/>
</dbReference>
<dbReference type="GO" id="GO:0050660">
    <property type="term" value="F:flavin adenine dinucleotide binding"/>
    <property type="evidence" value="ECO:0007669"/>
    <property type="project" value="InterPro"/>
</dbReference>
<dbReference type="PANTHER" id="PTHR43884">
    <property type="entry name" value="ACYL-COA DEHYDROGENASE"/>
    <property type="match status" value="1"/>
</dbReference>
<feature type="domain" description="Acyl-CoA dehydrogenase/oxidase N-terminal" evidence="2">
    <location>
        <begin position="18"/>
        <end position="109"/>
    </location>
</feature>
<reference evidence="3 4" key="1">
    <citation type="submission" date="2016-12" db="EMBL/GenBank/DDBJ databases">
        <title>Comparative genomics of Bartonella apis.</title>
        <authorList>
            <person name="Engel P."/>
        </authorList>
    </citation>
    <scope>NUCLEOTIDE SEQUENCE [LARGE SCALE GENOMIC DNA]</scope>
    <source>
        <strain evidence="3 4">PEB0149</strain>
    </source>
</reference>
<dbReference type="InterPro" id="IPR013786">
    <property type="entry name" value="AcylCoA_DH/ox_N"/>
</dbReference>
<dbReference type="InterPro" id="IPR037069">
    <property type="entry name" value="AcylCoA_DH/ox_N_sf"/>
</dbReference>
<organism evidence="3 4">
    <name type="scientific">Bartonella apis</name>
    <dbReference type="NCBI Taxonomy" id="1686310"/>
    <lineage>
        <taxon>Bacteria</taxon>
        <taxon>Pseudomonadati</taxon>
        <taxon>Pseudomonadota</taxon>
        <taxon>Alphaproteobacteria</taxon>
        <taxon>Hyphomicrobiales</taxon>
        <taxon>Bartonellaceae</taxon>
        <taxon>Bartonella</taxon>
    </lineage>
</organism>
<dbReference type="InterPro" id="IPR046373">
    <property type="entry name" value="Acyl-CoA_Oxase/DH_mid-dom_sf"/>
</dbReference>
<dbReference type="InterPro" id="IPR009100">
    <property type="entry name" value="AcylCoA_DH/oxidase_NM_dom_sf"/>
</dbReference>